<feature type="non-terminal residue" evidence="2">
    <location>
        <position position="36"/>
    </location>
</feature>
<protein>
    <submittedName>
        <fullName evidence="2">Uncharacterized protein</fullName>
    </submittedName>
</protein>
<gene>
    <name evidence="2" type="ORF">BYL167_LOCUS74368</name>
</gene>
<evidence type="ECO:0000313" key="3">
    <source>
        <dbReference type="Proteomes" id="UP000681967"/>
    </source>
</evidence>
<accession>A0A8S3GFN5</accession>
<feature type="compositionally biased region" description="Polar residues" evidence="1">
    <location>
        <begin position="1"/>
        <end position="24"/>
    </location>
</feature>
<feature type="region of interest" description="Disordered" evidence="1">
    <location>
        <begin position="1"/>
        <end position="36"/>
    </location>
</feature>
<reference evidence="2" key="1">
    <citation type="submission" date="2021-02" db="EMBL/GenBank/DDBJ databases">
        <authorList>
            <person name="Nowell W R."/>
        </authorList>
    </citation>
    <scope>NUCLEOTIDE SEQUENCE</scope>
</reference>
<proteinExistence type="predicted"/>
<name>A0A8S3GFN5_9BILA</name>
<sequence length="36" mass="3649">MSTFPTSANDSESVNQAKLSSATAPLSAIKSMAAHP</sequence>
<dbReference type="AlphaFoldDB" id="A0A8S3GFN5"/>
<evidence type="ECO:0000256" key="1">
    <source>
        <dbReference type="SAM" id="MobiDB-lite"/>
    </source>
</evidence>
<dbReference type="EMBL" id="CAJOBH010265202">
    <property type="protein sequence ID" value="CAF5160275.1"/>
    <property type="molecule type" value="Genomic_DNA"/>
</dbReference>
<comment type="caution">
    <text evidence="2">The sequence shown here is derived from an EMBL/GenBank/DDBJ whole genome shotgun (WGS) entry which is preliminary data.</text>
</comment>
<dbReference type="Proteomes" id="UP000681967">
    <property type="component" value="Unassembled WGS sequence"/>
</dbReference>
<organism evidence="2 3">
    <name type="scientific">Rotaria magnacalcarata</name>
    <dbReference type="NCBI Taxonomy" id="392030"/>
    <lineage>
        <taxon>Eukaryota</taxon>
        <taxon>Metazoa</taxon>
        <taxon>Spiralia</taxon>
        <taxon>Gnathifera</taxon>
        <taxon>Rotifera</taxon>
        <taxon>Eurotatoria</taxon>
        <taxon>Bdelloidea</taxon>
        <taxon>Philodinida</taxon>
        <taxon>Philodinidae</taxon>
        <taxon>Rotaria</taxon>
    </lineage>
</organism>
<evidence type="ECO:0000313" key="2">
    <source>
        <dbReference type="EMBL" id="CAF5160275.1"/>
    </source>
</evidence>